<feature type="transmembrane region" description="Helical" evidence="1">
    <location>
        <begin position="115"/>
        <end position="135"/>
    </location>
</feature>
<comment type="caution">
    <text evidence="2">The sequence shown here is derived from an EMBL/GenBank/DDBJ whole genome shotgun (WGS) entry which is preliminary data.</text>
</comment>
<feature type="transmembrane region" description="Helical" evidence="1">
    <location>
        <begin position="198"/>
        <end position="221"/>
    </location>
</feature>
<organism evidence="2 3">
    <name type="scientific">Mumia xiangluensis</name>
    <dbReference type="NCBI Taxonomy" id="1678900"/>
    <lineage>
        <taxon>Bacteria</taxon>
        <taxon>Bacillati</taxon>
        <taxon>Actinomycetota</taxon>
        <taxon>Actinomycetes</taxon>
        <taxon>Propionibacteriales</taxon>
        <taxon>Nocardioidaceae</taxon>
        <taxon>Mumia</taxon>
    </lineage>
</organism>
<evidence type="ECO:0000313" key="3">
    <source>
        <dbReference type="Proteomes" id="UP001596097"/>
    </source>
</evidence>
<evidence type="ECO:0008006" key="4">
    <source>
        <dbReference type="Google" id="ProtNLM"/>
    </source>
</evidence>
<keyword evidence="1" id="KW-0472">Membrane</keyword>
<keyword evidence="3" id="KW-1185">Reference proteome</keyword>
<reference evidence="3" key="1">
    <citation type="journal article" date="2019" name="Int. J. Syst. Evol. Microbiol.">
        <title>The Global Catalogue of Microorganisms (GCM) 10K type strain sequencing project: providing services to taxonomists for standard genome sequencing and annotation.</title>
        <authorList>
            <consortium name="The Broad Institute Genomics Platform"/>
            <consortium name="The Broad Institute Genome Sequencing Center for Infectious Disease"/>
            <person name="Wu L."/>
            <person name="Ma J."/>
        </authorList>
    </citation>
    <scope>NUCLEOTIDE SEQUENCE [LARGE SCALE GENOMIC DNA]</scope>
    <source>
        <strain evidence="3">CGMCC 4.7198</strain>
    </source>
</reference>
<name>A0ABW1QMY4_9ACTN</name>
<feature type="transmembrane region" description="Helical" evidence="1">
    <location>
        <begin position="233"/>
        <end position="257"/>
    </location>
</feature>
<dbReference type="Proteomes" id="UP001596097">
    <property type="component" value="Unassembled WGS sequence"/>
</dbReference>
<keyword evidence="1" id="KW-0812">Transmembrane</keyword>
<protein>
    <recommendedName>
        <fullName evidence="4">YrhK-like protein</fullName>
    </recommendedName>
</protein>
<evidence type="ECO:0000313" key="2">
    <source>
        <dbReference type="EMBL" id="MFC6149748.1"/>
    </source>
</evidence>
<feature type="transmembrane region" description="Helical" evidence="1">
    <location>
        <begin position="163"/>
        <end position="186"/>
    </location>
</feature>
<evidence type="ECO:0000256" key="1">
    <source>
        <dbReference type="SAM" id="Phobius"/>
    </source>
</evidence>
<accession>A0ABW1QMY4</accession>
<proteinExistence type="predicted"/>
<gene>
    <name evidence="2" type="ORF">ACFPYK_10100</name>
</gene>
<feature type="transmembrane region" description="Helical" evidence="1">
    <location>
        <begin position="83"/>
        <end position="103"/>
    </location>
</feature>
<feature type="transmembrane region" description="Helical" evidence="1">
    <location>
        <begin position="269"/>
        <end position="290"/>
    </location>
</feature>
<keyword evidence="1" id="KW-1133">Transmembrane helix</keyword>
<dbReference type="EMBL" id="JBHSQL010000007">
    <property type="protein sequence ID" value="MFC6149748.1"/>
    <property type="molecule type" value="Genomic_DNA"/>
</dbReference>
<dbReference type="RefSeq" id="WP_205602844.1">
    <property type="nucleotide sequence ID" value="NZ_JBHSQL010000007.1"/>
</dbReference>
<sequence length="298" mass="31976">MSDTTEAGTAIRRPRPWVVRHVRRVGWFTTEVRWDLQDGTTARWDSRTARRRGRIHLHSAEGAPAGAVEAEPVAARRLIRLNLTAAVSFVLGGSLFAVGAYLAQAGIGSTRTVDVVYLVGGVFFSLGGYVSVLQATNAPTVIDETGSLSSPGWRWWLLRGRDIGWASAAVLFVGTLFFAVSLLAAFAQDLTPRQSDGWIWLPDIVGCVCFLVSGHLAMLEIGHGRVTWRPGDLGWWIVAVNQLGSVLFFLAGLAAFVRPTTSAEINAGLVNWGTCAGAVGFVIGGVLQMFEKPTAPSG</sequence>